<evidence type="ECO:0000313" key="1">
    <source>
        <dbReference type="EMBL" id="POM60969.1"/>
    </source>
</evidence>
<dbReference type="AlphaFoldDB" id="A0A2P4X606"/>
<proteinExistence type="predicted"/>
<evidence type="ECO:0000313" key="2">
    <source>
        <dbReference type="Proteomes" id="UP000237271"/>
    </source>
</evidence>
<dbReference type="EMBL" id="NCKW01016487">
    <property type="protein sequence ID" value="POM60969.1"/>
    <property type="molecule type" value="Genomic_DNA"/>
</dbReference>
<protein>
    <submittedName>
        <fullName evidence="1">Uncharacterized protein</fullName>
    </submittedName>
</protein>
<accession>A0A2P4X606</accession>
<comment type="caution">
    <text evidence="1">The sequence shown here is derived from an EMBL/GenBank/DDBJ whole genome shotgun (WGS) entry which is preliminary data.</text>
</comment>
<dbReference type="Proteomes" id="UP000237271">
    <property type="component" value="Unassembled WGS sequence"/>
</dbReference>
<name>A0A2P4X606_9STRA</name>
<gene>
    <name evidence="1" type="ORF">PHPALM_30091</name>
</gene>
<sequence>MATYSKTTLLSTSEFGYVENEGYDDYSGVSEIWDIDMDRAGLAYLSRGGVGPHGFYVSYDL</sequence>
<organism evidence="1 2">
    <name type="scientific">Phytophthora palmivora</name>
    <dbReference type="NCBI Taxonomy" id="4796"/>
    <lineage>
        <taxon>Eukaryota</taxon>
        <taxon>Sar</taxon>
        <taxon>Stramenopiles</taxon>
        <taxon>Oomycota</taxon>
        <taxon>Peronosporomycetes</taxon>
        <taxon>Peronosporales</taxon>
        <taxon>Peronosporaceae</taxon>
        <taxon>Phytophthora</taxon>
    </lineage>
</organism>
<reference evidence="1 2" key="1">
    <citation type="journal article" date="2017" name="Genome Biol. Evol.">
        <title>Phytophthora megakarya and P. palmivora, closely related causal agents of cacao black pod rot, underwent increases in genome sizes and gene numbers by different mechanisms.</title>
        <authorList>
            <person name="Ali S.S."/>
            <person name="Shao J."/>
            <person name="Lary D.J."/>
            <person name="Kronmiller B."/>
            <person name="Shen D."/>
            <person name="Strem M.D."/>
            <person name="Amoako-Attah I."/>
            <person name="Akrofi A.Y."/>
            <person name="Begoude B.A."/>
            <person name="Ten Hoopen G.M."/>
            <person name="Coulibaly K."/>
            <person name="Kebe B.I."/>
            <person name="Melnick R.L."/>
            <person name="Guiltinan M.J."/>
            <person name="Tyler B.M."/>
            <person name="Meinhardt L.W."/>
            <person name="Bailey B.A."/>
        </authorList>
    </citation>
    <scope>NUCLEOTIDE SEQUENCE [LARGE SCALE GENOMIC DNA]</scope>
    <source>
        <strain evidence="2">sbr112.9</strain>
    </source>
</reference>
<keyword evidence="2" id="KW-1185">Reference proteome</keyword>